<protein>
    <submittedName>
        <fullName evidence="3">Uncharacterized protein</fullName>
    </submittedName>
</protein>
<evidence type="ECO:0000313" key="3">
    <source>
        <dbReference type="EMBL" id="KAK4707041.1"/>
    </source>
</evidence>
<sequence>MLKRGQVLQRRCPHKTIENSREQVYHKCGNPEHFIKFCPLWTLEHKGSTSEKAKDIKNYKYIPTNRWMTNQEVILSRKKALNAMGNMSEEEIGRGGGQEEEEEEEKEEKEEEDKHDHVSFHDIKENLDSYSKRQLESLLYTLINAYQSTCSKRNIIMEDYASPREENENLEKQNHYLQNKLKELSNNLQSMIKRNEDLQAKLHTTKMEVEHSMRRTKSSIIYDSIQKSQSSTKHGIGFDKASSKTKNPNIVCLCSHCGLTRHKSYACIKKLITHINNLIFFKRLIEVSTNWFLNLNLSKNGL</sequence>
<dbReference type="Proteomes" id="UP001311915">
    <property type="component" value="Unassembled WGS sequence"/>
</dbReference>
<dbReference type="EMBL" id="JAWPEI010000031">
    <property type="protein sequence ID" value="KAK4707041.1"/>
    <property type="molecule type" value="Genomic_DNA"/>
</dbReference>
<feature type="coiled-coil region" evidence="1">
    <location>
        <begin position="167"/>
        <end position="208"/>
    </location>
</feature>
<dbReference type="AlphaFoldDB" id="A0AAV9K136"/>
<proteinExistence type="predicted"/>
<organism evidence="3 4">
    <name type="scientific">Solanum pinnatisectum</name>
    <name type="common">tansyleaf nightshade</name>
    <dbReference type="NCBI Taxonomy" id="50273"/>
    <lineage>
        <taxon>Eukaryota</taxon>
        <taxon>Viridiplantae</taxon>
        <taxon>Streptophyta</taxon>
        <taxon>Embryophyta</taxon>
        <taxon>Tracheophyta</taxon>
        <taxon>Spermatophyta</taxon>
        <taxon>Magnoliopsida</taxon>
        <taxon>eudicotyledons</taxon>
        <taxon>Gunneridae</taxon>
        <taxon>Pentapetalae</taxon>
        <taxon>asterids</taxon>
        <taxon>lamiids</taxon>
        <taxon>Solanales</taxon>
        <taxon>Solanaceae</taxon>
        <taxon>Solanoideae</taxon>
        <taxon>Solaneae</taxon>
        <taxon>Solanum</taxon>
    </lineage>
</organism>
<accession>A0AAV9K136</accession>
<feature type="compositionally biased region" description="Acidic residues" evidence="2">
    <location>
        <begin position="98"/>
        <end position="111"/>
    </location>
</feature>
<gene>
    <name evidence="3" type="ORF">R3W88_033401</name>
</gene>
<keyword evidence="1" id="KW-0175">Coiled coil</keyword>
<comment type="caution">
    <text evidence="3">The sequence shown here is derived from an EMBL/GenBank/DDBJ whole genome shotgun (WGS) entry which is preliminary data.</text>
</comment>
<feature type="region of interest" description="Disordered" evidence="2">
    <location>
        <begin position="87"/>
        <end position="116"/>
    </location>
</feature>
<evidence type="ECO:0000256" key="2">
    <source>
        <dbReference type="SAM" id="MobiDB-lite"/>
    </source>
</evidence>
<name>A0AAV9K136_9SOLN</name>
<reference evidence="3 4" key="1">
    <citation type="submission" date="2023-10" db="EMBL/GenBank/DDBJ databases">
        <title>Genome-Wide Identification Analysis in wild type Solanum Pinnatisectum Reveals Some Genes Defensing Phytophthora Infestans.</title>
        <authorList>
            <person name="Sun C."/>
        </authorList>
    </citation>
    <scope>NUCLEOTIDE SEQUENCE [LARGE SCALE GENOMIC DNA]</scope>
    <source>
        <strain evidence="3">LQN</strain>
        <tissue evidence="3">Leaf</tissue>
    </source>
</reference>
<evidence type="ECO:0000256" key="1">
    <source>
        <dbReference type="SAM" id="Coils"/>
    </source>
</evidence>
<evidence type="ECO:0000313" key="4">
    <source>
        <dbReference type="Proteomes" id="UP001311915"/>
    </source>
</evidence>
<keyword evidence="4" id="KW-1185">Reference proteome</keyword>